<keyword evidence="4" id="KW-1015">Disulfide bond</keyword>
<organism evidence="7 8">
    <name type="scientific">Euroglyphus maynei</name>
    <name type="common">Mayne's house dust mite</name>
    <dbReference type="NCBI Taxonomy" id="6958"/>
    <lineage>
        <taxon>Eukaryota</taxon>
        <taxon>Metazoa</taxon>
        <taxon>Ecdysozoa</taxon>
        <taxon>Arthropoda</taxon>
        <taxon>Chelicerata</taxon>
        <taxon>Arachnida</taxon>
        <taxon>Acari</taxon>
        <taxon>Acariformes</taxon>
        <taxon>Sarcoptiformes</taxon>
        <taxon>Astigmata</taxon>
        <taxon>Psoroptidia</taxon>
        <taxon>Analgoidea</taxon>
        <taxon>Pyroglyphidae</taxon>
        <taxon>Pyroglyphinae</taxon>
        <taxon>Euroglyphus</taxon>
    </lineage>
</organism>
<feature type="domain" description="EGF-like" evidence="6">
    <location>
        <begin position="31"/>
        <end position="74"/>
    </location>
</feature>
<evidence type="ECO:0000256" key="4">
    <source>
        <dbReference type="ARBA" id="ARBA00023157"/>
    </source>
</evidence>
<dbReference type="PANTHER" id="PTHR24034:SF209">
    <property type="entry name" value="EGF-LIKE DOMAIN-CONTAINING PROTEIN"/>
    <property type="match status" value="1"/>
</dbReference>
<sequence length="126" mass="14420">CGQQQQCINTPGSYRCECPTGFRIDGQQCRDIDECLESHDHLCPSDVSQCENTPGSYYCKCKRGFEKDHHGRCQDFDECLVNNGGCSQRCINKFGSYECHCNDGYVFVFVDAMFHNQSIDFSFRII</sequence>
<dbReference type="PROSITE" id="PS00010">
    <property type="entry name" value="ASX_HYDROXYL"/>
    <property type="match status" value="2"/>
</dbReference>
<comment type="caution">
    <text evidence="5">Lacks conserved residue(s) required for the propagation of feature annotation.</text>
</comment>
<evidence type="ECO:0000313" key="7">
    <source>
        <dbReference type="EMBL" id="OTF82573.1"/>
    </source>
</evidence>
<dbReference type="InterPro" id="IPR000742">
    <property type="entry name" value="EGF"/>
</dbReference>
<dbReference type="CDD" id="cd00054">
    <property type="entry name" value="EGF_CA"/>
    <property type="match status" value="1"/>
</dbReference>
<dbReference type="AlphaFoldDB" id="A0A1Y3BS05"/>
<evidence type="ECO:0000259" key="6">
    <source>
        <dbReference type="PROSITE" id="PS50026"/>
    </source>
</evidence>
<dbReference type="SMART" id="SM00181">
    <property type="entry name" value="EGF"/>
    <property type="match status" value="3"/>
</dbReference>
<dbReference type="Pfam" id="PF12947">
    <property type="entry name" value="EGF_3"/>
    <property type="match status" value="1"/>
</dbReference>
<proteinExistence type="predicted"/>
<dbReference type="OrthoDB" id="6486105at2759"/>
<dbReference type="InterPro" id="IPR000152">
    <property type="entry name" value="EGF-type_Asp/Asn_hydroxyl_site"/>
</dbReference>
<keyword evidence="2" id="KW-0732">Signal</keyword>
<keyword evidence="1 5" id="KW-0245">EGF-like domain</keyword>
<evidence type="ECO:0000256" key="1">
    <source>
        <dbReference type="ARBA" id="ARBA00022536"/>
    </source>
</evidence>
<dbReference type="PROSITE" id="PS01186">
    <property type="entry name" value="EGF_2"/>
    <property type="match status" value="2"/>
</dbReference>
<reference evidence="7 8" key="1">
    <citation type="submission" date="2017-03" db="EMBL/GenBank/DDBJ databases">
        <title>Genome Survey of Euroglyphus maynei.</title>
        <authorList>
            <person name="Arlian L.G."/>
            <person name="Morgan M.S."/>
            <person name="Rider S.D."/>
        </authorList>
    </citation>
    <scope>NUCLEOTIDE SEQUENCE [LARGE SCALE GENOMIC DNA]</scope>
    <source>
        <strain evidence="7">Arlian Lab</strain>
        <tissue evidence="7">Whole body</tissue>
    </source>
</reference>
<dbReference type="InterPro" id="IPR001881">
    <property type="entry name" value="EGF-like_Ca-bd_dom"/>
</dbReference>
<dbReference type="Pfam" id="PF07645">
    <property type="entry name" value="EGF_CA"/>
    <property type="match status" value="1"/>
</dbReference>
<evidence type="ECO:0000313" key="8">
    <source>
        <dbReference type="Proteomes" id="UP000194236"/>
    </source>
</evidence>
<evidence type="ECO:0000256" key="3">
    <source>
        <dbReference type="ARBA" id="ARBA00022737"/>
    </source>
</evidence>
<gene>
    <name evidence="7" type="ORF">BLA29_013594</name>
</gene>
<dbReference type="GO" id="GO:0005509">
    <property type="term" value="F:calcium ion binding"/>
    <property type="evidence" value="ECO:0007669"/>
    <property type="project" value="InterPro"/>
</dbReference>
<dbReference type="PANTHER" id="PTHR24034">
    <property type="entry name" value="EGF-LIKE DOMAIN-CONTAINING PROTEIN"/>
    <property type="match status" value="1"/>
</dbReference>
<dbReference type="InterPro" id="IPR049883">
    <property type="entry name" value="NOTCH1_EGF-like"/>
</dbReference>
<dbReference type="EMBL" id="MUJZ01007857">
    <property type="protein sequence ID" value="OTF82573.1"/>
    <property type="molecule type" value="Genomic_DNA"/>
</dbReference>
<evidence type="ECO:0000256" key="5">
    <source>
        <dbReference type="PROSITE-ProRule" id="PRU00076"/>
    </source>
</evidence>
<feature type="non-terminal residue" evidence="7">
    <location>
        <position position="1"/>
    </location>
</feature>
<comment type="caution">
    <text evidence="7">The sequence shown here is derived from an EMBL/GenBank/DDBJ whole genome shotgun (WGS) entry which is preliminary data.</text>
</comment>
<dbReference type="PROSITE" id="PS50026">
    <property type="entry name" value="EGF_3"/>
    <property type="match status" value="1"/>
</dbReference>
<keyword evidence="8" id="KW-1185">Reference proteome</keyword>
<dbReference type="InterPro" id="IPR009030">
    <property type="entry name" value="Growth_fac_rcpt_cys_sf"/>
</dbReference>
<dbReference type="Proteomes" id="UP000194236">
    <property type="component" value="Unassembled WGS sequence"/>
</dbReference>
<dbReference type="InterPro" id="IPR018097">
    <property type="entry name" value="EGF_Ca-bd_CS"/>
</dbReference>
<name>A0A1Y3BS05_EURMA</name>
<dbReference type="InterPro" id="IPR050751">
    <property type="entry name" value="ECM_structural_protein"/>
</dbReference>
<dbReference type="FunFam" id="2.10.25.10:FF:000038">
    <property type="entry name" value="Fibrillin 2"/>
    <property type="match status" value="2"/>
</dbReference>
<accession>A0A1Y3BS05</accession>
<dbReference type="Pfam" id="PF14670">
    <property type="entry name" value="FXa_inhibition"/>
    <property type="match status" value="1"/>
</dbReference>
<dbReference type="InterPro" id="IPR024731">
    <property type="entry name" value="NELL2-like_EGF"/>
</dbReference>
<keyword evidence="3" id="KW-0677">Repeat</keyword>
<protein>
    <recommendedName>
        <fullName evidence="6">EGF-like domain-containing protein</fullName>
    </recommendedName>
</protein>
<evidence type="ECO:0000256" key="2">
    <source>
        <dbReference type="ARBA" id="ARBA00022729"/>
    </source>
</evidence>
<dbReference type="SMART" id="SM00179">
    <property type="entry name" value="EGF_CA"/>
    <property type="match status" value="3"/>
</dbReference>
<dbReference type="SUPFAM" id="SSF57184">
    <property type="entry name" value="Growth factor receptor domain"/>
    <property type="match status" value="1"/>
</dbReference>
<dbReference type="Gene3D" id="2.10.25.10">
    <property type="entry name" value="Laminin"/>
    <property type="match status" value="3"/>
</dbReference>
<dbReference type="PROSITE" id="PS01187">
    <property type="entry name" value="EGF_CA"/>
    <property type="match status" value="1"/>
</dbReference>